<dbReference type="NCBIfam" id="NF040535">
    <property type="entry name" value="LiaF_C_term"/>
    <property type="match status" value="1"/>
</dbReference>
<reference evidence="4" key="1">
    <citation type="submission" date="2023-03" db="EMBL/GenBank/DDBJ databases">
        <authorList>
            <person name="Shen W."/>
            <person name="Cai J."/>
        </authorList>
    </citation>
    <scope>NUCLEOTIDE SEQUENCE</scope>
    <source>
        <strain evidence="4">B245-2</strain>
    </source>
</reference>
<dbReference type="AlphaFoldDB" id="A0AAW8TQY3"/>
<feature type="transmembrane region" description="Helical" evidence="1">
    <location>
        <begin position="30"/>
        <end position="48"/>
    </location>
</feature>
<name>A0AAW8TQY3_9ENTE</name>
<evidence type="ECO:0000259" key="3">
    <source>
        <dbReference type="Pfam" id="PF24661"/>
    </source>
</evidence>
<evidence type="ECO:0000313" key="4">
    <source>
        <dbReference type="EMBL" id="MDT2795912.1"/>
    </source>
</evidence>
<evidence type="ECO:0000313" key="5">
    <source>
        <dbReference type="Proteomes" id="UP001255696"/>
    </source>
</evidence>
<proteinExistence type="predicted"/>
<dbReference type="Pfam" id="PF24661">
    <property type="entry name" value="DUF7649"/>
    <property type="match status" value="1"/>
</dbReference>
<dbReference type="GO" id="GO:0016020">
    <property type="term" value="C:membrane"/>
    <property type="evidence" value="ECO:0007669"/>
    <property type="project" value="InterPro"/>
</dbReference>
<dbReference type="PIRSF" id="PIRSF031509">
    <property type="entry name" value="Cell_wall_LiaF/YvqF"/>
    <property type="match status" value="1"/>
</dbReference>
<dbReference type="InterPro" id="IPR056066">
    <property type="entry name" value="DUF7649"/>
</dbReference>
<keyword evidence="1" id="KW-0812">Transmembrane</keyword>
<feature type="domain" description="DUF7649" evidence="3">
    <location>
        <begin position="6"/>
        <end position="91"/>
    </location>
</feature>
<accession>A0AAW8TQY3</accession>
<sequence>MQLKISAWRFFFIVNILLLILSIWQIVEDSGLTVILILGTLSLFLHYLRRKKGKNTNLLLWLGIVLIFISLINSYAFWLMLVFIVLFIGIKGFEIIDLDYGNLLFWRKKNIIMVQTKEPSKEKEFISKKSYVGTQMIGNEVFEFDDINLTIFVGDSIIDLGNTILPKGKNVIVLRKGFGRTRILVPHGIQIDILHEAFRGEFHFQQYHYSLNAEEVKIHDMKYAESERKIKIISNVIMGDLEVIRV</sequence>
<keyword evidence="1" id="KW-0472">Membrane</keyword>
<dbReference type="Proteomes" id="UP001255696">
    <property type="component" value="Unassembled WGS sequence"/>
</dbReference>
<dbReference type="InterPro" id="IPR047793">
    <property type="entry name" value="LiaF_C"/>
</dbReference>
<dbReference type="InterPro" id="IPR016975">
    <property type="entry name" value="Cell_wall_LiaF"/>
</dbReference>
<evidence type="ECO:0000259" key="2">
    <source>
        <dbReference type="Pfam" id="PF09922"/>
    </source>
</evidence>
<dbReference type="EMBL" id="JARQBI010000002">
    <property type="protein sequence ID" value="MDT2795912.1"/>
    <property type="molecule type" value="Genomic_DNA"/>
</dbReference>
<dbReference type="RefSeq" id="WP_311897144.1">
    <property type="nucleotide sequence ID" value="NZ_CP184653.1"/>
</dbReference>
<gene>
    <name evidence="4" type="primary">liaF</name>
    <name evidence="4" type="ORF">P7H47_01305</name>
</gene>
<keyword evidence="1" id="KW-1133">Transmembrane helix</keyword>
<dbReference type="InterPro" id="IPR024425">
    <property type="entry name" value="LiaF-like_C"/>
</dbReference>
<feature type="domain" description="Cell wall-active antibiotics response LiaF-like C-terminal" evidence="2">
    <location>
        <begin position="132"/>
        <end position="243"/>
    </location>
</feature>
<organism evidence="4 5">
    <name type="scientific">Enterococcus cecorum</name>
    <dbReference type="NCBI Taxonomy" id="44008"/>
    <lineage>
        <taxon>Bacteria</taxon>
        <taxon>Bacillati</taxon>
        <taxon>Bacillota</taxon>
        <taxon>Bacilli</taxon>
        <taxon>Lactobacillales</taxon>
        <taxon>Enterococcaceae</taxon>
        <taxon>Enterococcus</taxon>
    </lineage>
</organism>
<comment type="caution">
    <text evidence="4">The sequence shown here is derived from an EMBL/GenBank/DDBJ whole genome shotgun (WGS) entry which is preliminary data.</text>
</comment>
<feature type="transmembrane region" description="Helical" evidence="1">
    <location>
        <begin position="7"/>
        <end position="24"/>
    </location>
</feature>
<evidence type="ECO:0000256" key="1">
    <source>
        <dbReference type="SAM" id="Phobius"/>
    </source>
</evidence>
<protein>
    <submittedName>
        <fullName evidence="4">Cell wall-active antibiotics response protein LiaF</fullName>
    </submittedName>
</protein>
<dbReference type="Pfam" id="PF09922">
    <property type="entry name" value="LiaF-like_C"/>
    <property type="match status" value="1"/>
</dbReference>
<feature type="transmembrane region" description="Helical" evidence="1">
    <location>
        <begin position="60"/>
        <end position="90"/>
    </location>
</feature>